<reference evidence="2" key="1">
    <citation type="submission" date="2018-08" db="EMBL/GenBank/DDBJ databases">
        <title>Conservation of the tunicamycin-related biosynthetic gene cluster in the select agent Rathayibacter toxicus, and its identification in other Rathayibacter species.</title>
        <authorList>
            <person name="Tancos M.A."/>
            <person name="Sechler A.J."/>
            <person name="Davis E.W.Jr."/>
            <person name="Chang J.H."/>
            <person name="Rogers E.E."/>
        </authorList>
    </citation>
    <scope>NUCLEOTIDE SEQUENCE</scope>
    <source>
        <strain evidence="2">FH164</strain>
        <strain evidence="1">FH176</strain>
    </source>
</reference>
<dbReference type="AlphaFoldDB" id="A0A5J6SG11"/>
<proteinExistence type="predicted"/>
<evidence type="ECO:0000313" key="2">
    <source>
        <dbReference type="EMBL" id="QFF92411.1"/>
    </source>
</evidence>
<accession>A0A5J6SG11</accession>
<dbReference type="EMBL" id="MH813486">
    <property type="protein sequence ID" value="QFF92395.1"/>
    <property type="molecule type" value="Genomic_DNA"/>
</dbReference>
<protein>
    <submittedName>
        <fullName evidence="2">GNAT family N-acetyltransferase</fullName>
    </submittedName>
</protein>
<evidence type="ECO:0000313" key="1">
    <source>
        <dbReference type="EMBL" id="QFF92395.1"/>
    </source>
</evidence>
<dbReference type="GO" id="GO:0016740">
    <property type="term" value="F:transferase activity"/>
    <property type="evidence" value="ECO:0007669"/>
    <property type="project" value="UniProtKB-KW"/>
</dbReference>
<organism evidence="2">
    <name type="scientific">Rathayibacter iranicus</name>
    <dbReference type="NCBI Taxonomy" id="59737"/>
    <lineage>
        <taxon>Bacteria</taxon>
        <taxon>Bacillati</taxon>
        <taxon>Actinomycetota</taxon>
        <taxon>Actinomycetes</taxon>
        <taxon>Micrococcales</taxon>
        <taxon>Microbacteriaceae</taxon>
        <taxon>Rathayibacter</taxon>
    </lineage>
</organism>
<sequence length="333" mass="35862">MHEVIAAGEEPWHWLVPLYRLAPRPNEPSGRRLSLQDISDGSLRKFVRATPRFADLLSLGFLHADDVFVAKQGDTIVAACTVNGAGEGEVGEFAFLADCTDELISEASTAALFALRDQGHKYAVVSRHLSASLQSIATKIADGQPLSPRARDIQSPWADIFFPLINRETKITDLITIGDACIRIRRARPSEHIDVVQSIARDWGRGWASEMEAALVRSPSTAIIAVPASRESGAQFSLHAFMAYNVTAPGFTSTTAIAPSMQGVSLELAGALFDRVLDELTSHGHRFAILGGVSRRAALLRASRNSFAIPGSYPGVFHGNDPVLEPPNGDGEA</sequence>
<keyword evidence="2" id="KW-0808">Transferase</keyword>
<name>A0A5J6SG11_9MICO</name>
<gene>
    <name evidence="2" type="primary">tunC</name>
</gene>
<dbReference type="EMBL" id="MH813487">
    <property type="protein sequence ID" value="QFF92411.1"/>
    <property type="molecule type" value="Genomic_DNA"/>
</dbReference>